<evidence type="ECO:0000256" key="1">
    <source>
        <dbReference type="ARBA" id="ARBA00004141"/>
    </source>
</evidence>
<dbReference type="PANTHER" id="PTHR23507">
    <property type="entry name" value="ZGC:174356"/>
    <property type="match status" value="1"/>
</dbReference>
<feature type="region of interest" description="Disordered" evidence="5">
    <location>
        <begin position="482"/>
        <end position="503"/>
    </location>
</feature>
<feature type="transmembrane region" description="Helical" evidence="6">
    <location>
        <begin position="447"/>
        <end position="468"/>
    </location>
</feature>
<dbReference type="GO" id="GO:0016020">
    <property type="term" value="C:membrane"/>
    <property type="evidence" value="ECO:0007669"/>
    <property type="project" value="UniProtKB-SubCell"/>
</dbReference>
<evidence type="ECO:0008006" key="9">
    <source>
        <dbReference type="Google" id="ProtNLM"/>
    </source>
</evidence>
<dbReference type="Pfam" id="PF07690">
    <property type="entry name" value="MFS_1"/>
    <property type="match status" value="1"/>
</dbReference>
<evidence type="ECO:0000256" key="4">
    <source>
        <dbReference type="ARBA" id="ARBA00023136"/>
    </source>
</evidence>
<dbReference type="EMBL" id="MLYV02000566">
    <property type="protein sequence ID" value="PSR83098.1"/>
    <property type="molecule type" value="Genomic_DNA"/>
</dbReference>
<proteinExistence type="predicted"/>
<reference evidence="7 8" key="1">
    <citation type="submission" date="2018-02" db="EMBL/GenBank/DDBJ databases">
        <title>Genome sequence of the basidiomycete white-rot fungus Phlebia centrifuga.</title>
        <authorList>
            <person name="Granchi Z."/>
            <person name="Peng M."/>
            <person name="de Vries R.P."/>
            <person name="Hilden K."/>
            <person name="Makela M.R."/>
            <person name="Grigoriev I."/>
            <person name="Riley R."/>
        </authorList>
    </citation>
    <scope>NUCLEOTIDE SEQUENCE [LARGE SCALE GENOMIC DNA]</scope>
    <source>
        <strain evidence="7 8">FBCC195</strain>
    </source>
</reference>
<feature type="transmembrane region" description="Helical" evidence="6">
    <location>
        <begin position="109"/>
        <end position="129"/>
    </location>
</feature>
<feature type="transmembrane region" description="Helical" evidence="6">
    <location>
        <begin position="221"/>
        <end position="243"/>
    </location>
</feature>
<feature type="transmembrane region" description="Helical" evidence="6">
    <location>
        <begin position="190"/>
        <end position="209"/>
    </location>
</feature>
<keyword evidence="8" id="KW-1185">Reference proteome</keyword>
<feature type="transmembrane region" description="Helical" evidence="6">
    <location>
        <begin position="408"/>
        <end position="427"/>
    </location>
</feature>
<evidence type="ECO:0000256" key="2">
    <source>
        <dbReference type="ARBA" id="ARBA00022692"/>
    </source>
</evidence>
<dbReference type="AlphaFoldDB" id="A0A2R6P164"/>
<evidence type="ECO:0000256" key="3">
    <source>
        <dbReference type="ARBA" id="ARBA00022989"/>
    </source>
</evidence>
<comment type="caution">
    <text evidence="7">The sequence shown here is derived from an EMBL/GenBank/DDBJ whole genome shotgun (WGS) entry which is preliminary data.</text>
</comment>
<feature type="region of interest" description="Disordered" evidence="5">
    <location>
        <begin position="1"/>
        <end position="41"/>
    </location>
</feature>
<dbReference type="GO" id="GO:0022857">
    <property type="term" value="F:transmembrane transporter activity"/>
    <property type="evidence" value="ECO:0007669"/>
    <property type="project" value="InterPro"/>
</dbReference>
<dbReference type="InterPro" id="IPR036259">
    <property type="entry name" value="MFS_trans_sf"/>
</dbReference>
<dbReference type="InterPro" id="IPR011701">
    <property type="entry name" value="MFS"/>
</dbReference>
<gene>
    <name evidence="7" type="ORF">PHLCEN_2v5902</name>
</gene>
<keyword evidence="4 6" id="KW-0472">Membrane</keyword>
<dbReference type="Proteomes" id="UP000186601">
    <property type="component" value="Unassembled WGS sequence"/>
</dbReference>
<feature type="transmembrane region" description="Helical" evidence="6">
    <location>
        <begin position="318"/>
        <end position="340"/>
    </location>
</feature>
<name>A0A2R6P164_9APHY</name>
<dbReference type="SUPFAM" id="SSF103473">
    <property type="entry name" value="MFS general substrate transporter"/>
    <property type="match status" value="1"/>
</dbReference>
<keyword evidence="2 6" id="KW-0812">Transmembrane</keyword>
<accession>A0A2R6P164</accession>
<feature type="transmembrane region" description="Helical" evidence="6">
    <location>
        <begin position="289"/>
        <end position="312"/>
    </location>
</feature>
<feature type="compositionally biased region" description="Low complexity" evidence="5">
    <location>
        <begin position="21"/>
        <end position="40"/>
    </location>
</feature>
<protein>
    <recommendedName>
        <fullName evidence="9">MFS general substrate transporter</fullName>
    </recommendedName>
</protein>
<evidence type="ECO:0000313" key="7">
    <source>
        <dbReference type="EMBL" id="PSR83098.1"/>
    </source>
</evidence>
<organism evidence="7 8">
    <name type="scientific">Hermanssonia centrifuga</name>
    <dbReference type="NCBI Taxonomy" id="98765"/>
    <lineage>
        <taxon>Eukaryota</taxon>
        <taxon>Fungi</taxon>
        <taxon>Dikarya</taxon>
        <taxon>Basidiomycota</taxon>
        <taxon>Agaricomycotina</taxon>
        <taxon>Agaricomycetes</taxon>
        <taxon>Polyporales</taxon>
        <taxon>Meruliaceae</taxon>
        <taxon>Hermanssonia</taxon>
    </lineage>
</organism>
<evidence type="ECO:0000256" key="6">
    <source>
        <dbReference type="SAM" id="Phobius"/>
    </source>
</evidence>
<sequence length="687" mass="74686">MSQPVSREPSRPGSLSRKPSRFSSRAPSRARGSRNSSRASLAYLPQGPEDLLLTEGAIGEEAAELLQEFVHPHQHDAEHIDVEEDQSDTASDAASTGLRKELPWYKRPSPLWFLLLIPFAGAATAATMAPRIDIYTQLACAIHKPEYTIGRGSDGSGLPTLSQLLVTFSSEDERRLCAKDPVVQAAVAKLSMAMTLTLGILSCLTGGWWGSLSDRFGRKRVLSFSVFGVLVTDVVFLIVYRYYTILPGGYWFLLLGPLLDGLLGGMTTVSAAIHAYIADCTDAASRTRMFSLFVGLLFIGIGLGPTLGGIIVHLTGSVISVFYFVAVIHIFYSSIIWFFIPESLSTRRQMEARRKYKEQLEEVKRAPKGRGPFAYFRRPFRFLSPLALFYPAPVMTNGSPLKRPRRDWSLLLVATAYGTTLSVMGSYSYKFQYISSKYGWSSEQLGYWLSVVGGTRAVFLTIMLPLIIKFIKSKPRAPIQLPVSPSEPLEPGDSPSLREAEPLSADRRGSHSLSFDLGLARASLVVEVISYTLLPFAPTAMLFTVCSMMGAFGAGFSPAMQSVALGLYTQSGGTESGKLFGAMSVVQALSSQILGPALYGMTFMATVETLPTAIFFLSSGAVTIALVCLVFVRLTKGEQDDMEALVFIPEGSSNRATQDSIINTDVPIIIIEEVSSKPSSPAPTPSS</sequence>
<feature type="transmembrane region" description="Helical" evidence="6">
    <location>
        <begin position="540"/>
        <end position="567"/>
    </location>
</feature>
<evidence type="ECO:0000256" key="5">
    <source>
        <dbReference type="SAM" id="MobiDB-lite"/>
    </source>
</evidence>
<dbReference type="PANTHER" id="PTHR23507:SF1">
    <property type="entry name" value="FI18259P1-RELATED"/>
    <property type="match status" value="1"/>
</dbReference>
<feature type="transmembrane region" description="Helical" evidence="6">
    <location>
        <begin position="613"/>
        <end position="632"/>
    </location>
</feature>
<comment type="subcellular location">
    <subcellularLocation>
        <location evidence="1">Membrane</location>
        <topology evidence="1">Multi-pass membrane protein</topology>
    </subcellularLocation>
</comment>
<dbReference type="OrthoDB" id="3026777at2759"/>
<feature type="transmembrane region" description="Helical" evidence="6">
    <location>
        <begin position="249"/>
        <end position="277"/>
    </location>
</feature>
<dbReference type="Gene3D" id="1.20.1250.20">
    <property type="entry name" value="MFS general substrate transporter like domains"/>
    <property type="match status" value="2"/>
</dbReference>
<evidence type="ECO:0000313" key="8">
    <source>
        <dbReference type="Proteomes" id="UP000186601"/>
    </source>
</evidence>
<keyword evidence="3 6" id="KW-1133">Transmembrane helix</keyword>